<dbReference type="InterPro" id="IPR029058">
    <property type="entry name" value="AB_hydrolase_fold"/>
</dbReference>
<comment type="caution">
    <text evidence="3">The sequence shown here is derived from an EMBL/GenBank/DDBJ whole genome shotgun (WGS) entry which is preliminary data.</text>
</comment>
<keyword evidence="4" id="KW-1185">Reference proteome</keyword>
<dbReference type="Proteomes" id="UP000612585">
    <property type="component" value="Unassembled WGS sequence"/>
</dbReference>
<proteinExistence type="inferred from homology"/>
<dbReference type="Gene3D" id="3.40.50.1820">
    <property type="entry name" value="alpha/beta hydrolase"/>
    <property type="match status" value="1"/>
</dbReference>
<dbReference type="GO" id="GO:0052689">
    <property type="term" value="F:carboxylic ester hydrolase activity"/>
    <property type="evidence" value="ECO:0007669"/>
    <property type="project" value="UniProtKB-ARBA"/>
</dbReference>
<dbReference type="InterPro" id="IPR050261">
    <property type="entry name" value="FrsA_esterase"/>
</dbReference>
<dbReference type="SUPFAM" id="SSF53474">
    <property type="entry name" value="alpha/beta-Hydrolases"/>
    <property type="match status" value="1"/>
</dbReference>
<dbReference type="PANTHER" id="PTHR22946">
    <property type="entry name" value="DIENELACTONE HYDROLASE DOMAIN-CONTAINING PROTEIN-RELATED"/>
    <property type="match status" value="1"/>
</dbReference>
<evidence type="ECO:0000256" key="2">
    <source>
        <dbReference type="ARBA" id="ARBA00022801"/>
    </source>
</evidence>
<protein>
    <recommendedName>
        <fullName evidence="5">Dienelactone hydrolase</fullName>
    </recommendedName>
</protein>
<keyword evidence="2" id="KW-0378">Hydrolase</keyword>
<name>A0A8J3Z3X6_9ACTN</name>
<evidence type="ECO:0000313" key="4">
    <source>
        <dbReference type="Proteomes" id="UP000612585"/>
    </source>
</evidence>
<comment type="similarity">
    <text evidence="1">Belongs to the AB hydrolase superfamily.</text>
</comment>
<organism evidence="3 4">
    <name type="scientific">Virgisporangium aurantiacum</name>
    <dbReference type="NCBI Taxonomy" id="175570"/>
    <lineage>
        <taxon>Bacteria</taxon>
        <taxon>Bacillati</taxon>
        <taxon>Actinomycetota</taxon>
        <taxon>Actinomycetes</taxon>
        <taxon>Micromonosporales</taxon>
        <taxon>Micromonosporaceae</taxon>
        <taxon>Virgisporangium</taxon>
    </lineage>
</organism>
<evidence type="ECO:0000313" key="3">
    <source>
        <dbReference type="EMBL" id="GIJ54563.1"/>
    </source>
</evidence>
<gene>
    <name evidence="3" type="ORF">Vau01_020790</name>
</gene>
<reference evidence="3" key="1">
    <citation type="submission" date="2021-01" db="EMBL/GenBank/DDBJ databases">
        <title>Whole genome shotgun sequence of Virgisporangium aurantiacum NBRC 16421.</title>
        <authorList>
            <person name="Komaki H."/>
            <person name="Tamura T."/>
        </authorList>
    </citation>
    <scope>NUCLEOTIDE SEQUENCE</scope>
    <source>
        <strain evidence="3">NBRC 16421</strain>
    </source>
</reference>
<accession>A0A8J3Z3X6</accession>
<dbReference type="PANTHER" id="PTHR22946:SF9">
    <property type="entry name" value="POLYKETIDE TRANSFERASE AF380"/>
    <property type="match status" value="1"/>
</dbReference>
<dbReference type="AlphaFoldDB" id="A0A8J3Z3X6"/>
<evidence type="ECO:0000256" key="1">
    <source>
        <dbReference type="ARBA" id="ARBA00008645"/>
    </source>
</evidence>
<sequence>MLMDFTVDGVPGVLWTPAGATGGRPLVLMCHGRSQHKRADPLVRRAARYVERYGWAVAALDAPGHGDRVTTAEATLTAVKLRRRLAEKRKLDPATAAAAAQRAAEAVPEWRAALDHLQGLPVVGDAHPVGYWGVSMGTRIGVPLVAEEPRIVAAVFGLAGLHPGDETLPSAAARVTVPIEFVLQSDDEIVEREAGLALFDRFGSREKSLHLNPGGHLATPSFEAESWERFFARHLSAAG</sequence>
<dbReference type="EMBL" id="BOPG01000012">
    <property type="protein sequence ID" value="GIJ54563.1"/>
    <property type="molecule type" value="Genomic_DNA"/>
</dbReference>
<evidence type="ECO:0008006" key="5">
    <source>
        <dbReference type="Google" id="ProtNLM"/>
    </source>
</evidence>